<evidence type="ECO:0000256" key="3">
    <source>
        <dbReference type="ARBA" id="ARBA00022692"/>
    </source>
</evidence>
<evidence type="ECO:0000256" key="7">
    <source>
        <dbReference type="SAM" id="Phobius"/>
    </source>
</evidence>
<dbReference type="RefSeq" id="WP_190916709.1">
    <property type="nucleotide sequence ID" value="NZ_JACXIZ010000014.1"/>
</dbReference>
<dbReference type="AlphaFoldDB" id="A0A927BR88"/>
<evidence type="ECO:0000256" key="1">
    <source>
        <dbReference type="ARBA" id="ARBA00004236"/>
    </source>
</evidence>
<keyword evidence="3 7" id="KW-0812">Transmembrane</keyword>
<sequence length="194" mass="20946">MLLSGLALAGVARASTGDESGLAGNSQTPAELIPDDNFIGSVVWVIVALAIVIVLIIALIKFLAQRSRMFGLNRSIRTLGGVGVGPNKSLQAVEMGGRIYIVGVGENVTLIDQIRDEQEVQAMIAALEIQSGRSGPGLLDRFKRRKTEDPGTEPWQSSSTSFESLLQDKLDRQARSKREIEAALRESKQTDVDE</sequence>
<keyword evidence="2" id="KW-1003">Cell membrane</keyword>
<feature type="region of interest" description="Disordered" evidence="6">
    <location>
        <begin position="137"/>
        <end position="168"/>
    </location>
</feature>
<evidence type="ECO:0000256" key="5">
    <source>
        <dbReference type="ARBA" id="ARBA00023136"/>
    </source>
</evidence>
<dbReference type="InterPro" id="IPR022781">
    <property type="entry name" value="Flagellar_biosynth_FliO"/>
</dbReference>
<organism evidence="8 9">
    <name type="scientific">Paenibacillus sabuli</name>
    <dbReference type="NCBI Taxonomy" id="2772509"/>
    <lineage>
        <taxon>Bacteria</taxon>
        <taxon>Bacillati</taxon>
        <taxon>Bacillota</taxon>
        <taxon>Bacilli</taxon>
        <taxon>Bacillales</taxon>
        <taxon>Paenibacillaceae</taxon>
        <taxon>Paenibacillus</taxon>
    </lineage>
</organism>
<feature type="compositionally biased region" description="Polar residues" evidence="6">
    <location>
        <begin position="154"/>
        <end position="164"/>
    </location>
</feature>
<feature type="transmembrane region" description="Helical" evidence="7">
    <location>
        <begin position="38"/>
        <end position="64"/>
    </location>
</feature>
<protein>
    <submittedName>
        <fullName evidence="8">Flagellar biosynthetic protein FliO</fullName>
    </submittedName>
</protein>
<name>A0A927BR88_9BACL</name>
<dbReference type="Pfam" id="PF04347">
    <property type="entry name" value="FliO"/>
    <property type="match status" value="1"/>
</dbReference>
<comment type="subcellular location">
    <subcellularLocation>
        <location evidence="1">Cell membrane</location>
    </subcellularLocation>
</comment>
<accession>A0A927BR88</accession>
<evidence type="ECO:0000256" key="6">
    <source>
        <dbReference type="SAM" id="MobiDB-lite"/>
    </source>
</evidence>
<keyword evidence="8" id="KW-0969">Cilium</keyword>
<keyword evidence="9" id="KW-1185">Reference proteome</keyword>
<reference evidence="8" key="1">
    <citation type="submission" date="2020-09" db="EMBL/GenBank/DDBJ databases">
        <title>A novel bacterium of genus Paenibacillus, isolated from South China Sea.</title>
        <authorList>
            <person name="Huang H."/>
            <person name="Mo K."/>
            <person name="Hu Y."/>
        </authorList>
    </citation>
    <scope>NUCLEOTIDE SEQUENCE</scope>
    <source>
        <strain evidence="8">IB182496</strain>
    </source>
</reference>
<keyword evidence="8" id="KW-0282">Flagellum</keyword>
<evidence type="ECO:0000313" key="9">
    <source>
        <dbReference type="Proteomes" id="UP000621560"/>
    </source>
</evidence>
<evidence type="ECO:0000256" key="4">
    <source>
        <dbReference type="ARBA" id="ARBA00022989"/>
    </source>
</evidence>
<dbReference type="GO" id="GO:0044781">
    <property type="term" value="P:bacterial-type flagellum organization"/>
    <property type="evidence" value="ECO:0007669"/>
    <property type="project" value="InterPro"/>
</dbReference>
<dbReference type="EMBL" id="JACXIZ010000014">
    <property type="protein sequence ID" value="MBD2845276.1"/>
    <property type="molecule type" value="Genomic_DNA"/>
</dbReference>
<keyword evidence="5 7" id="KW-0472">Membrane</keyword>
<dbReference type="GO" id="GO:0016020">
    <property type="term" value="C:membrane"/>
    <property type="evidence" value="ECO:0007669"/>
    <property type="project" value="InterPro"/>
</dbReference>
<comment type="caution">
    <text evidence="8">The sequence shown here is derived from an EMBL/GenBank/DDBJ whole genome shotgun (WGS) entry which is preliminary data.</text>
</comment>
<evidence type="ECO:0000256" key="2">
    <source>
        <dbReference type="ARBA" id="ARBA00022475"/>
    </source>
</evidence>
<keyword evidence="4 7" id="KW-1133">Transmembrane helix</keyword>
<keyword evidence="8" id="KW-0966">Cell projection</keyword>
<gene>
    <name evidence="8" type="ORF">IDH44_08740</name>
</gene>
<evidence type="ECO:0000313" key="8">
    <source>
        <dbReference type="EMBL" id="MBD2845276.1"/>
    </source>
</evidence>
<dbReference type="Proteomes" id="UP000621560">
    <property type="component" value="Unassembled WGS sequence"/>
</dbReference>
<proteinExistence type="predicted"/>